<evidence type="ECO:0000313" key="4">
    <source>
        <dbReference type="EMBL" id="GGE46720.1"/>
    </source>
</evidence>
<comment type="caution">
    <text evidence="4">The sequence shown here is derived from an EMBL/GenBank/DDBJ whole genome shotgun (WGS) entry which is preliminary data.</text>
</comment>
<name>A0A8J2YJN1_9BACL</name>
<dbReference type="InterPro" id="IPR045584">
    <property type="entry name" value="Pilin-like"/>
</dbReference>
<comment type="subcellular location">
    <subcellularLocation>
        <location evidence="1">Cell surface</location>
    </subcellularLocation>
</comment>
<evidence type="ECO:0000256" key="2">
    <source>
        <dbReference type="ARBA" id="ARBA00023287"/>
    </source>
</evidence>
<dbReference type="SUPFAM" id="SSF54523">
    <property type="entry name" value="Pili subunits"/>
    <property type="match status" value="1"/>
</dbReference>
<reference evidence="4" key="1">
    <citation type="journal article" date="2014" name="Int. J. Syst. Evol. Microbiol.">
        <title>Complete genome sequence of Corynebacterium casei LMG S-19264T (=DSM 44701T), isolated from a smear-ripened cheese.</title>
        <authorList>
            <consortium name="US DOE Joint Genome Institute (JGI-PGF)"/>
            <person name="Walter F."/>
            <person name="Albersmeier A."/>
            <person name="Kalinowski J."/>
            <person name="Ruckert C."/>
        </authorList>
    </citation>
    <scope>NUCLEOTIDE SEQUENCE</scope>
    <source>
        <strain evidence="4">CGMCC 1.15371</strain>
    </source>
</reference>
<sequence>MHKQAGYTLIEVMIVMSIMLSVFPLIFMKISDIREHEVIQQFEGNIEELMYLAQMTALAREHYITIHFNTHAHFVTVDSSVNGNKIERIAIPQGITVASGTHTLKVSFNRQGNIDQAGTLFISSKHYRYQFTFLLGQGRFYVEAK</sequence>
<evidence type="ECO:0000313" key="5">
    <source>
        <dbReference type="Proteomes" id="UP000628775"/>
    </source>
</evidence>
<organism evidence="4 5">
    <name type="scientific">Pullulanibacillus camelliae</name>
    <dbReference type="NCBI Taxonomy" id="1707096"/>
    <lineage>
        <taxon>Bacteria</taxon>
        <taxon>Bacillati</taxon>
        <taxon>Bacillota</taxon>
        <taxon>Bacilli</taxon>
        <taxon>Bacillales</taxon>
        <taxon>Sporolactobacillaceae</taxon>
        <taxon>Pullulanibacillus</taxon>
    </lineage>
</organism>
<gene>
    <name evidence="4" type="ORF">GCM10011391_26960</name>
</gene>
<reference evidence="4" key="2">
    <citation type="submission" date="2020-09" db="EMBL/GenBank/DDBJ databases">
        <authorList>
            <person name="Sun Q."/>
            <person name="Zhou Y."/>
        </authorList>
    </citation>
    <scope>NUCLEOTIDE SEQUENCE</scope>
    <source>
        <strain evidence="4">CGMCC 1.15371</strain>
    </source>
</reference>
<keyword evidence="2" id="KW-0178">Competence</keyword>
<dbReference type="AlphaFoldDB" id="A0A8J2YJN1"/>
<keyword evidence="3" id="KW-0812">Transmembrane</keyword>
<dbReference type="NCBIfam" id="TIGR02532">
    <property type="entry name" value="IV_pilin_GFxxxE"/>
    <property type="match status" value="1"/>
</dbReference>
<accession>A0A8J2YJN1</accession>
<dbReference type="PIRSF" id="PIRSF021292">
    <property type="entry name" value="Competence_ComGD"/>
    <property type="match status" value="1"/>
</dbReference>
<evidence type="ECO:0000256" key="1">
    <source>
        <dbReference type="ARBA" id="ARBA00004241"/>
    </source>
</evidence>
<keyword evidence="5" id="KW-1185">Reference proteome</keyword>
<feature type="transmembrane region" description="Helical" evidence="3">
    <location>
        <begin position="6"/>
        <end position="27"/>
    </location>
</feature>
<dbReference type="EMBL" id="BMIR01000013">
    <property type="protein sequence ID" value="GGE46720.1"/>
    <property type="molecule type" value="Genomic_DNA"/>
</dbReference>
<proteinExistence type="predicted"/>
<keyword evidence="3" id="KW-0472">Membrane</keyword>
<dbReference type="InterPro" id="IPR016785">
    <property type="entry name" value="ComGD"/>
</dbReference>
<dbReference type="GO" id="GO:0030420">
    <property type="term" value="P:establishment of competence for transformation"/>
    <property type="evidence" value="ECO:0007669"/>
    <property type="project" value="UniProtKB-KW"/>
</dbReference>
<dbReference type="Proteomes" id="UP000628775">
    <property type="component" value="Unassembled WGS sequence"/>
</dbReference>
<dbReference type="GO" id="GO:0009986">
    <property type="term" value="C:cell surface"/>
    <property type="evidence" value="ECO:0007669"/>
    <property type="project" value="UniProtKB-SubCell"/>
</dbReference>
<dbReference type="InterPro" id="IPR012902">
    <property type="entry name" value="N_methyl_site"/>
</dbReference>
<keyword evidence="3" id="KW-1133">Transmembrane helix</keyword>
<dbReference type="Pfam" id="PF07963">
    <property type="entry name" value="N_methyl"/>
    <property type="match status" value="1"/>
</dbReference>
<evidence type="ECO:0000256" key="3">
    <source>
        <dbReference type="SAM" id="Phobius"/>
    </source>
</evidence>
<protein>
    <recommendedName>
        <fullName evidence="6">Prepilin-type N-terminal cleavage/methylation domain-containing protein</fullName>
    </recommendedName>
</protein>
<evidence type="ECO:0008006" key="6">
    <source>
        <dbReference type="Google" id="ProtNLM"/>
    </source>
</evidence>
<dbReference type="NCBIfam" id="NF040982">
    <property type="entry name" value="ComGD"/>
    <property type="match status" value="1"/>
</dbReference>